<dbReference type="RefSeq" id="WP_065307964.1">
    <property type="nucleotide sequence ID" value="NZ_LOCQ01000054.1"/>
</dbReference>
<sequence length="343" mass="38637">MQFRLVALITSVLLTGCDSSEVSIVKKMTVPQDQTHTYETALSNRATCETSEWRTFKDNANREAVEYLCVLKNGAELLAAKRAWQIKEIRSEFQNYYQAMDQRIEEAKQHPAFLEKRVVELQEKLAQAQAQEAQADKENGDNDPVRAMRRAAVRNEMGAVASAKFSAERTEQSLLDAKANMEENLASLQREKERFQEDEKNALARIEKSYGGVVKATEVFQWSVKGEEVFPAWSGVKLQKQDGATISLNTNWGLTMRDLLHYRGDDHVRYALDIPGGVVLGQLNAPKPEAAHPIPNPVQQPGSSKETCYQVKLKDFRKGMGEESPVNNEMMNEWRAECGLPAV</sequence>
<dbReference type="Proteomes" id="UP000092713">
    <property type="component" value="Unassembled WGS sequence"/>
</dbReference>
<gene>
    <name evidence="2" type="ORF">ASR47_10092</name>
</gene>
<dbReference type="PROSITE" id="PS51257">
    <property type="entry name" value="PROKAR_LIPOPROTEIN"/>
    <property type="match status" value="1"/>
</dbReference>
<accession>A0A1A7C4E9</accession>
<dbReference type="EMBL" id="LOCQ01000054">
    <property type="protein sequence ID" value="OBV39188.1"/>
    <property type="molecule type" value="Genomic_DNA"/>
</dbReference>
<reference evidence="2 3" key="1">
    <citation type="submission" date="2016-04" db="EMBL/GenBank/DDBJ databases">
        <title>Draft genome sequence of Janthinobacterium psychrotolerans sp. nov., isolated from freshwater sediments in Denmark.</title>
        <authorList>
            <person name="Gong X."/>
            <person name="Skrivergaard S."/>
            <person name="Korsgaard B.S."/>
            <person name="Schreiber L."/>
            <person name="Marshall I.P."/>
            <person name="Finster K."/>
            <person name="Schramm A."/>
        </authorList>
    </citation>
    <scope>NUCLEOTIDE SEQUENCE [LARGE SCALE GENOMIC DNA]</scope>
    <source>
        <strain evidence="2 3">S3-2</strain>
    </source>
</reference>
<evidence type="ECO:0000256" key="1">
    <source>
        <dbReference type="SAM" id="Coils"/>
    </source>
</evidence>
<evidence type="ECO:0008006" key="4">
    <source>
        <dbReference type="Google" id="ProtNLM"/>
    </source>
</evidence>
<dbReference type="OrthoDB" id="8941756at2"/>
<keyword evidence="1" id="KW-0175">Coiled coil</keyword>
<name>A0A1A7C4E9_9BURK</name>
<keyword evidence="3" id="KW-1185">Reference proteome</keyword>
<dbReference type="AlphaFoldDB" id="A0A1A7C4E9"/>
<protein>
    <recommendedName>
        <fullName evidence="4">Lipoprotein</fullName>
    </recommendedName>
</protein>
<comment type="caution">
    <text evidence="2">The sequence shown here is derived from an EMBL/GenBank/DDBJ whole genome shotgun (WGS) entry which is preliminary data.</text>
</comment>
<feature type="coiled-coil region" evidence="1">
    <location>
        <begin position="171"/>
        <end position="205"/>
    </location>
</feature>
<evidence type="ECO:0000313" key="2">
    <source>
        <dbReference type="EMBL" id="OBV39188.1"/>
    </source>
</evidence>
<proteinExistence type="predicted"/>
<evidence type="ECO:0000313" key="3">
    <source>
        <dbReference type="Proteomes" id="UP000092713"/>
    </source>
</evidence>
<organism evidence="2 3">
    <name type="scientific">Janthinobacterium psychrotolerans</name>
    <dbReference type="NCBI Taxonomy" id="1747903"/>
    <lineage>
        <taxon>Bacteria</taxon>
        <taxon>Pseudomonadati</taxon>
        <taxon>Pseudomonadota</taxon>
        <taxon>Betaproteobacteria</taxon>
        <taxon>Burkholderiales</taxon>
        <taxon>Oxalobacteraceae</taxon>
        <taxon>Janthinobacterium</taxon>
    </lineage>
</organism>